<protein>
    <submittedName>
        <fullName evidence="2">Uncharacterized protein</fullName>
    </submittedName>
</protein>
<evidence type="ECO:0000313" key="2">
    <source>
        <dbReference type="EMBL" id="PKU61327.1"/>
    </source>
</evidence>
<feature type="region of interest" description="Disordered" evidence="1">
    <location>
        <begin position="1"/>
        <end position="38"/>
    </location>
</feature>
<sequence length="223" mass="24024">MGDPSSTSWGTVASNAHKPNKGFFSLEAGASSPPKSRSFKEVLAGSSAALPYSEGRAETRIKSKDHLKGEIGKGILLWPYPVARVEPREESQWIGVTKYMSDQVKSAKRGVTKPGVCLIGTRHSEEKGGEEFLAGALSGPLYQVSRCPLGAYACIRTKEKKNLCPVYVPAAGSLFGAYAKRSVTEEHSTQSSGVYASNDVERKESPLLSVYACSRVPTRHICL</sequence>
<reference evidence="2 3" key="2">
    <citation type="journal article" date="2017" name="Nature">
        <title>The Apostasia genome and the evolution of orchids.</title>
        <authorList>
            <person name="Zhang G.Q."/>
            <person name="Liu K.W."/>
            <person name="Li Z."/>
            <person name="Lohaus R."/>
            <person name="Hsiao Y.Y."/>
            <person name="Niu S.C."/>
            <person name="Wang J.Y."/>
            <person name="Lin Y.C."/>
            <person name="Xu Q."/>
            <person name="Chen L.J."/>
            <person name="Yoshida K."/>
            <person name="Fujiwara S."/>
            <person name="Wang Z.W."/>
            <person name="Zhang Y.Q."/>
            <person name="Mitsuda N."/>
            <person name="Wang M."/>
            <person name="Liu G.H."/>
            <person name="Pecoraro L."/>
            <person name="Huang H.X."/>
            <person name="Xiao X.J."/>
            <person name="Lin M."/>
            <person name="Wu X.Y."/>
            <person name="Wu W.L."/>
            <person name="Chen Y.Y."/>
            <person name="Chang S.B."/>
            <person name="Sakamoto S."/>
            <person name="Ohme-Takagi M."/>
            <person name="Yagi M."/>
            <person name="Zeng S.J."/>
            <person name="Shen C.Y."/>
            <person name="Yeh C.M."/>
            <person name="Luo Y.B."/>
            <person name="Tsai W.C."/>
            <person name="Van de Peer Y."/>
            <person name="Liu Z.J."/>
        </authorList>
    </citation>
    <scope>NUCLEOTIDE SEQUENCE [LARGE SCALE GENOMIC DNA]</scope>
    <source>
        <tissue evidence="2">The whole plant</tissue>
    </source>
</reference>
<accession>A0A2I0VD43</accession>
<feature type="compositionally biased region" description="Polar residues" evidence="1">
    <location>
        <begin position="1"/>
        <end position="14"/>
    </location>
</feature>
<gene>
    <name evidence="2" type="ORF">MA16_Dca027410</name>
</gene>
<proteinExistence type="predicted"/>
<name>A0A2I0VD43_9ASPA</name>
<keyword evidence="3" id="KW-1185">Reference proteome</keyword>
<evidence type="ECO:0000313" key="3">
    <source>
        <dbReference type="Proteomes" id="UP000233837"/>
    </source>
</evidence>
<organism evidence="2 3">
    <name type="scientific">Dendrobium catenatum</name>
    <dbReference type="NCBI Taxonomy" id="906689"/>
    <lineage>
        <taxon>Eukaryota</taxon>
        <taxon>Viridiplantae</taxon>
        <taxon>Streptophyta</taxon>
        <taxon>Embryophyta</taxon>
        <taxon>Tracheophyta</taxon>
        <taxon>Spermatophyta</taxon>
        <taxon>Magnoliopsida</taxon>
        <taxon>Liliopsida</taxon>
        <taxon>Asparagales</taxon>
        <taxon>Orchidaceae</taxon>
        <taxon>Epidendroideae</taxon>
        <taxon>Malaxideae</taxon>
        <taxon>Dendrobiinae</taxon>
        <taxon>Dendrobium</taxon>
    </lineage>
</organism>
<dbReference type="Proteomes" id="UP000233837">
    <property type="component" value="Unassembled WGS sequence"/>
</dbReference>
<reference evidence="2 3" key="1">
    <citation type="journal article" date="2016" name="Sci. Rep.">
        <title>The Dendrobium catenatum Lindl. genome sequence provides insights into polysaccharide synthase, floral development and adaptive evolution.</title>
        <authorList>
            <person name="Zhang G.Q."/>
            <person name="Xu Q."/>
            <person name="Bian C."/>
            <person name="Tsai W.C."/>
            <person name="Yeh C.M."/>
            <person name="Liu K.W."/>
            <person name="Yoshida K."/>
            <person name="Zhang L.S."/>
            <person name="Chang S.B."/>
            <person name="Chen F."/>
            <person name="Shi Y."/>
            <person name="Su Y.Y."/>
            <person name="Zhang Y.Q."/>
            <person name="Chen L.J."/>
            <person name="Yin Y."/>
            <person name="Lin M."/>
            <person name="Huang H."/>
            <person name="Deng H."/>
            <person name="Wang Z.W."/>
            <person name="Zhu S.L."/>
            <person name="Zhao X."/>
            <person name="Deng C."/>
            <person name="Niu S.C."/>
            <person name="Huang J."/>
            <person name="Wang M."/>
            <person name="Liu G.H."/>
            <person name="Yang H.J."/>
            <person name="Xiao X.J."/>
            <person name="Hsiao Y.Y."/>
            <person name="Wu W.L."/>
            <person name="Chen Y.Y."/>
            <person name="Mitsuda N."/>
            <person name="Ohme-Takagi M."/>
            <person name="Luo Y.B."/>
            <person name="Van de Peer Y."/>
            <person name="Liu Z.J."/>
        </authorList>
    </citation>
    <scope>NUCLEOTIDE SEQUENCE [LARGE SCALE GENOMIC DNA]</scope>
    <source>
        <tissue evidence="2">The whole plant</tissue>
    </source>
</reference>
<dbReference type="EMBL" id="KZ503802">
    <property type="protein sequence ID" value="PKU61327.1"/>
    <property type="molecule type" value="Genomic_DNA"/>
</dbReference>
<evidence type="ECO:0000256" key="1">
    <source>
        <dbReference type="SAM" id="MobiDB-lite"/>
    </source>
</evidence>
<dbReference type="AlphaFoldDB" id="A0A2I0VD43"/>